<reference evidence="3 4" key="1">
    <citation type="submission" date="2018-03" db="EMBL/GenBank/DDBJ databases">
        <title>Genomic Encyclopedia of Archaeal and Bacterial Type Strains, Phase II (KMG-II): from individual species to whole genera.</title>
        <authorList>
            <person name="Goeker M."/>
        </authorList>
    </citation>
    <scope>NUCLEOTIDE SEQUENCE [LARGE SCALE GENOMIC DNA]</scope>
    <source>
        <strain evidence="3 4">DSM 45601</strain>
    </source>
</reference>
<dbReference type="InterPro" id="IPR006015">
    <property type="entry name" value="Universal_stress_UspA"/>
</dbReference>
<comment type="caution">
    <text evidence="3">The sequence shown here is derived from an EMBL/GenBank/DDBJ whole genome shotgun (WGS) entry which is preliminary data.</text>
</comment>
<accession>A0A2T0Q9C8</accession>
<proteinExistence type="inferred from homology"/>
<feature type="domain" description="UspA" evidence="2">
    <location>
        <begin position="7"/>
        <end position="145"/>
    </location>
</feature>
<name>A0A2T0Q9C8_9ACTN</name>
<comment type="similarity">
    <text evidence="1">Belongs to the universal stress protein A family.</text>
</comment>
<dbReference type="Proteomes" id="UP000237846">
    <property type="component" value="Unassembled WGS sequence"/>
</dbReference>
<sequence length="322" mass="33774">MPRRPTGRIVAGVDGSPSSLQALEWAAREAQQRDVTLRIVHALHVMLFKVPFGVLAPSPIDPQAEDDGRTLLAEAEKRVRDWHPEVRVETALVVGPATQALVDAAAEADLVVVGSRGLSGVGAAFVGSVGVELAAHAACPVVVLPPVRERPEDDGLAGCDPALTEVVCGPRAKAPIVVGVDGSRPSRSALRFAVVEAALTGRGLVAVNAWQRPAQADSLVAPPADPAIEVDAAQLAEGSRALLERSLAPWREIYPRTRFEERAVDGHPAQVLLDAAREASLLVLGSRGRGGFTGLLFGSISQAVLHRAEAPVAVIRVSTEAR</sequence>
<protein>
    <submittedName>
        <fullName evidence="3">Nucleotide-binding universal stress UspA family protein</fullName>
    </submittedName>
</protein>
<dbReference type="PANTHER" id="PTHR46553">
    <property type="entry name" value="ADENINE NUCLEOTIDE ALPHA HYDROLASES-LIKE SUPERFAMILY PROTEIN"/>
    <property type="match status" value="1"/>
</dbReference>
<dbReference type="OrthoDB" id="9816117at2"/>
<dbReference type="InterPro" id="IPR014729">
    <property type="entry name" value="Rossmann-like_a/b/a_fold"/>
</dbReference>
<evidence type="ECO:0000259" key="2">
    <source>
        <dbReference type="Pfam" id="PF00582"/>
    </source>
</evidence>
<dbReference type="Pfam" id="PF00582">
    <property type="entry name" value="Usp"/>
    <property type="match status" value="2"/>
</dbReference>
<dbReference type="SUPFAM" id="SSF52402">
    <property type="entry name" value="Adenine nucleotide alpha hydrolases-like"/>
    <property type="match status" value="2"/>
</dbReference>
<dbReference type="PRINTS" id="PR01438">
    <property type="entry name" value="UNVRSLSTRESS"/>
</dbReference>
<dbReference type="EMBL" id="PVZC01000002">
    <property type="protein sequence ID" value="PRY00410.1"/>
    <property type="molecule type" value="Genomic_DNA"/>
</dbReference>
<dbReference type="RefSeq" id="WP_106241665.1">
    <property type="nucleotide sequence ID" value="NZ_PVZC01000002.1"/>
</dbReference>
<keyword evidence="4" id="KW-1185">Reference proteome</keyword>
<evidence type="ECO:0000313" key="3">
    <source>
        <dbReference type="EMBL" id="PRY00410.1"/>
    </source>
</evidence>
<evidence type="ECO:0000256" key="1">
    <source>
        <dbReference type="ARBA" id="ARBA00008791"/>
    </source>
</evidence>
<dbReference type="Gene3D" id="3.40.50.620">
    <property type="entry name" value="HUPs"/>
    <property type="match status" value="2"/>
</dbReference>
<dbReference type="InterPro" id="IPR006016">
    <property type="entry name" value="UspA"/>
</dbReference>
<feature type="domain" description="UspA" evidence="2">
    <location>
        <begin position="175"/>
        <end position="316"/>
    </location>
</feature>
<organism evidence="3 4">
    <name type="scientific">Allonocardiopsis opalescens</name>
    <dbReference type="NCBI Taxonomy" id="1144618"/>
    <lineage>
        <taxon>Bacteria</taxon>
        <taxon>Bacillati</taxon>
        <taxon>Actinomycetota</taxon>
        <taxon>Actinomycetes</taxon>
        <taxon>Streptosporangiales</taxon>
        <taxon>Allonocardiopsis</taxon>
    </lineage>
</organism>
<evidence type="ECO:0000313" key="4">
    <source>
        <dbReference type="Proteomes" id="UP000237846"/>
    </source>
</evidence>
<gene>
    <name evidence="3" type="ORF">CLV72_10239</name>
</gene>
<dbReference type="PANTHER" id="PTHR46553:SF3">
    <property type="entry name" value="ADENINE NUCLEOTIDE ALPHA HYDROLASES-LIKE SUPERFAMILY PROTEIN"/>
    <property type="match status" value="1"/>
</dbReference>
<dbReference type="AlphaFoldDB" id="A0A2T0Q9C8"/>